<evidence type="ECO:0000313" key="8">
    <source>
        <dbReference type="EMBL" id="GIL47906.1"/>
    </source>
</evidence>
<evidence type="ECO:0000256" key="5">
    <source>
        <dbReference type="SAM" id="Coils"/>
    </source>
</evidence>
<evidence type="ECO:0000313" key="9">
    <source>
        <dbReference type="Proteomes" id="UP000747399"/>
    </source>
</evidence>
<keyword evidence="1 4" id="KW-0479">Metal-binding</keyword>
<protein>
    <recommendedName>
        <fullName evidence="7">TRAF-type domain-containing protein</fullName>
    </recommendedName>
</protein>
<dbReference type="InterPro" id="IPR001293">
    <property type="entry name" value="Znf_TRAF"/>
</dbReference>
<proteinExistence type="predicted"/>
<dbReference type="InterPro" id="IPR013083">
    <property type="entry name" value="Znf_RING/FYVE/PHD"/>
</dbReference>
<dbReference type="PANTHER" id="PTHR10131:SF94">
    <property type="entry name" value="TNF RECEPTOR-ASSOCIATED FACTOR 4"/>
    <property type="match status" value="1"/>
</dbReference>
<gene>
    <name evidence="8" type="ORF">Vafri_4539</name>
</gene>
<keyword evidence="5" id="KW-0175">Coiled coil</keyword>
<dbReference type="Gene3D" id="3.30.40.10">
    <property type="entry name" value="Zinc/RING finger domain, C3HC4 (zinc finger)"/>
    <property type="match status" value="2"/>
</dbReference>
<evidence type="ECO:0000256" key="3">
    <source>
        <dbReference type="ARBA" id="ARBA00022833"/>
    </source>
</evidence>
<evidence type="ECO:0000256" key="6">
    <source>
        <dbReference type="SAM" id="MobiDB-lite"/>
    </source>
</evidence>
<feature type="region of interest" description="Disordered" evidence="6">
    <location>
        <begin position="533"/>
        <end position="576"/>
    </location>
</feature>
<keyword evidence="2 4" id="KW-0863">Zinc-finger</keyword>
<evidence type="ECO:0000256" key="1">
    <source>
        <dbReference type="ARBA" id="ARBA00022723"/>
    </source>
</evidence>
<feature type="zinc finger region" description="TRAF-type" evidence="4">
    <location>
        <begin position="163"/>
        <end position="207"/>
    </location>
</feature>
<dbReference type="SUPFAM" id="SSF49599">
    <property type="entry name" value="TRAF domain-like"/>
    <property type="match status" value="1"/>
</dbReference>
<keyword evidence="9" id="KW-1185">Reference proteome</keyword>
<name>A0A8J4EW18_9CHLO</name>
<feature type="compositionally biased region" description="Gly residues" evidence="6">
    <location>
        <begin position="543"/>
        <end position="563"/>
    </location>
</feature>
<feature type="region of interest" description="Disordered" evidence="6">
    <location>
        <begin position="300"/>
        <end position="324"/>
    </location>
</feature>
<feature type="compositionally biased region" description="Low complexity" evidence="6">
    <location>
        <begin position="241"/>
        <end position="262"/>
    </location>
</feature>
<dbReference type="GO" id="GO:0008270">
    <property type="term" value="F:zinc ion binding"/>
    <property type="evidence" value="ECO:0007669"/>
    <property type="project" value="UniProtKB-KW"/>
</dbReference>
<dbReference type="AlphaFoldDB" id="A0A8J4EW18"/>
<feature type="region of interest" description="Disordered" evidence="6">
    <location>
        <begin position="617"/>
        <end position="636"/>
    </location>
</feature>
<dbReference type="EMBL" id="BNCO01000005">
    <property type="protein sequence ID" value="GIL47906.1"/>
    <property type="molecule type" value="Genomic_DNA"/>
</dbReference>
<evidence type="ECO:0000256" key="2">
    <source>
        <dbReference type="ARBA" id="ARBA00022771"/>
    </source>
</evidence>
<keyword evidence="3 4" id="KW-0862">Zinc</keyword>
<feature type="domain" description="TRAF-type" evidence="7">
    <location>
        <begin position="163"/>
        <end position="207"/>
    </location>
</feature>
<evidence type="ECO:0000259" key="7">
    <source>
        <dbReference type="PROSITE" id="PS50145"/>
    </source>
</evidence>
<comment type="caution">
    <text evidence="8">The sequence shown here is derived from an EMBL/GenBank/DDBJ whole genome shotgun (WGS) entry which is preliminary data.</text>
</comment>
<dbReference type="Proteomes" id="UP000747399">
    <property type="component" value="Unassembled WGS sequence"/>
</dbReference>
<reference evidence="8" key="1">
    <citation type="journal article" date="2021" name="Proc. Natl. Acad. Sci. U.S.A.">
        <title>Three genomes in the algal genus Volvox reveal the fate of a haploid sex-determining region after a transition to homothallism.</title>
        <authorList>
            <person name="Yamamoto K."/>
            <person name="Hamaji T."/>
            <person name="Kawai-Toyooka H."/>
            <person name="Matsuzaki R."/>
            <person name="Takahashi F."/>
            <person name="Nishimura Y."/>
            <person name="Kawachi M."/>
            <person name="Noguchi H."/>
            <person name="Minakuchi Y."/>
            <person name="Umen J.G."/>
            <person name="Toyoda A."/>
            <person name="Nozaki H."/>
        </authorList>
    </citation>
    <scope>NUCLEOTIDE SEQUENCE</scope>
    <source>
        <strain evidence="8">NIES-3780</strain>
    </source>
</reference>
<evidence type="ECO:0000256" key="4">
    <source>
        <dbReference type="PROSITE-ProRule" id="PRU00207"/>
    </source>
</evidence>
<organism evidence="8 9">
    <name type="scientific">Volvox africanus</name>
    <dbReference type="NCBI Taxonomy" id="51714"/>
    <lineage>
        <taxon>Eukaryota</taxon>
        <taxon>Viridiplantae</taxon>
        <taxon>Chlorophyta</taxon>
        <taxon>core chlorophytes</taxon>
        <taxon>Chlorophyceae</taxon>
        <taxon>CS clade</taxon>
        <taxon>Chlamydomonadales</taxon>
        <taxon>Volvocaceae</taxon>
        <taxon>Volvox</taxon>
    </lineage>
</organism>
<feature type="region of interest" description="Disordered" evidence="6">
    <location>
        <begin position="396"/>
        <end position="417"/>
    </location>
</feature>
<sequence>MLEQDILTAIKKVQDELTCPICLDTTQLPVNFTCFRGCGGQFSNSSTCLRSTLCMHCANEALQLGLPPVARFRGTGGFAHCLICRDTRVDARMLTPDNAYAINHNVLGIMDALGMGAMCRQCDKEMGSQAALYQHYLRRCPDAVVKCRFRGCPHWHTRRGAGAHEDTCPVGRSQCGQCGTWIDRSELLRHMVTTCRLRVVNCVLCKHSALLPDMLEHLRLHQKQLQGRARARAAAGKAAANSGGAVEAEPQASSGSGATQAANVFGPKPSEAHEGGATTAGIASAPSAATPIMTPAAMVAPQQAGQSRRFGAAAAEHQPELERQLQPRSSALLRQPEPQQRAWAPRGPLTQHELSYWSRQAPQLLEMLRRQQQLLQRLQTRRQTLTSGLVVLQQEQEQQEQQERRQPGVSPRQADQPGTLAAAADIGHVPQAASGGDGSGGAGLAVTPAMPSLPLIPEVAGSGTAGAGAAAAAASVAVAVERVERSGADITAPQMMVMGDFSLAAAEQHDLCYGADVLATVTATTQAGREISSFAIATEGDGTPEGDGSGRSTGGSSDSGGSGSSQRSPVQAAMQQHRALPLTTGRDPWLGIYSTSSDGAGISSSSNLFADTAIHRTPSWRTGLGGPAGLSSRRGDGGPRYLSDVFRAGDHGGGDHDEYGFASESSVVSAAAADEAVRMVRTAAAIVRASAAASERRSQRQQLALASAAVSGSGGVASSGGGLSVQASAGGGGGAMAAGWWGVACPGAFGRSHAAAAAVLAEAEQTDQCTSSSWTPAVVAIDISPQEQPSADAGPLQKTPLSNGIRRSFSDTELVFDVLEELVRASTSSGERRAVRISASGI</sequence>
<feature type="region of interest" description="Disordered" evidence="6">
    <location>
        <begin position="241"/>
        <end position="278"/>
    </location>
</feature>
<dbReference type="PROSITE" id="PS50145">
    <property type="entry name" value="ZF_TRAF"/>
    <property type="match status" value="1"/>
</dbReference>
<dbReference type="PANTHER" id="PTHR10131">
    <property type="entry name" value="TNF RECEPTOR ASSOCIATED FACTOR"/>
    <property type="match status" value="1"/>
</dbReference>
<accession>A0A8J4EW18</accession>
<feature type="coiled-coil region" evidence="5">
    <location>
        <begin position="361"/>
        <end position="395"/>
    </location>
</feature>